<gene>
    <name evidence="3" type="ORF">AVDCRST_MAG26-3881</name>
</gene>
<proteinExistence type="predicted"/>
<organism evidence="3">
    <name type="scientific">uncultured Chloroflexia bacterium</name>
    <dbReference type="NCBI Taxonomy" id="1672391"/>
    <lineage>
        <taxon>Bacteria</taxon>
        <taxon>Bacillati</taxon>
        <taxon>Chloroflexota</taxon>
        <taxon>Chloroflexia</taxon>
        <taxon>environmental samples</taxon>
    </lineage>
</organism>
<keyword evidence="1" id="KW-1133">Transmembrane helix</keyword>
<evidence type="ECO:0000256" key="1">
    <source>
        <dbReference type="SAM" id="Phobius"/>
    </source>
</evidence>
<dbReference type="AlphaFoldDB" id="A0A6J4JUY2"/>
<feature type="transmembrane region" description="Helical" evidence="1">
    <location>
        <begin position="237"/>
        <end position="255"/>
    </location>
</feature>
<keyword evidence="1" id="KW-0812">Transmembrane</keyword>
<protein>
    <recommendedName>
        <fullName evidence="2">DUF6754 domain-containing protein</fullName>
    </recommendedName>
</protein>
<evidence type="ECO:0000313" key="3">
    <source>
        <dbReference type="EMBL" id="CAA9287984.1"/>
    </source>
</evidence>
<evidence type="ECO:0000259" key="2">
    <source>
        <dbReference type="Pfam" id="PF20539"/>
    </source>
</evidence>
<feature type="domain" description="DUF6754" evidence="2">
    <location>
        <begin position="14"/>
        <end position="251"/>
    </location>
</feature>
<dbReference type="InterPro" id="IPR046642">
    <property type="entry name" value="DUF6754"/>
</dbReference>
<dbReference type="EMBL" id="CADCTK010000905">
    <property type="protein sequence ID" value="CAA9287984.1"/>
    <property type="molecule type" value="Genomic_DNA"/>
</dbReference>
<sequence length="262" mass="27610">MRLPYVEELVLFLLPALAVILTALHHIRIRRGRTPLVRPLRGTAEVDRRLGEIAEAGRPLHVATGGGRPGTIGVTAETIASLSIAQRLAERAARRGGDVVVTNGDAVAHVASRGVLRQAYRRAGLAVEYHGSAAQLVAHQSPIPYAAGVAQRYASDAIDSSVVVGDYGSEALLIGEEGARRRIPQVSGATSLTALPALTLSTDATLVGEELFAAEAYFAEGPAPMARLLTQDGLRRVVVLLIVLGIAYQIANNWLGLGLPSL</sequence>
<feature type="transmembrane region" description="Helical" evidence="1">
    <location>
        <begin position="6"/>
        <end position="24"/>
    </location>
</feature>
<keyword evidence="1" id="KW-0472">Membrane</keyword>
<reference evidence="3" key="1">
    <citation type="submission" date="2020-02" db="EMBL/GenBank/DDBJ databases">
        <authorList>
            <person name="Meier V. D."/>
        </authorList>
    </citation>
    <scope>NUCLEOTIDE SEQUENCE</scope>
    <source>
        <strain evidence="3">AVDCRST_MAG26</strain>
    </source>
</reference>
<name>A0A6J4JUY2_9CHLR</name>
<accession>A0A6J4JUY2</accession>
<dbReference type="Pfam" id="PF20539">
    <property type="entry name" value="DUF6754"/>
    <property type="match status" value="1"/>
</dbReference>